<evidence type="ECO:0000313" key="5">
    <source>
        <dbReference type="Proteomes" id="UP000216446"/>
    </source>
</evidence>
<reference evidence="4 5" key="1">
    <citation type="submission" date="2016-11" db="EMBL/GenBank/DDBJ databases">
        <title>Study of marine rhodopsin-containing bacteria.</title>
        <authorList>
            <person name="Yoshizawa S."/>
            <person name="Kumagai Y."/>
            <person name="Kogure K."/>
        </authorList>
    </citation>
    <scope>NUCLEOTIDE SEQUENCE [LARGE SCALE GENOMIC DNA]</scope>
    <source>
        <strain evidence="4 5">SG-29</strain>
    </source>
</reference>
<feature type="domain" description="FlgD/Vpr Ig-like" evidence="3">
    <location>
        <begin position="661"/>
        <end position="707"/>
    </location>
</feature>
<evidence type="ECO:0000259" key="3">
    <source>
        <dbReference type="Pfam" id="PF13860"/>
    </source>
</evidence>
<dbReference type="InterPro" id="IPR013517">
    <property type="entry name" value="FG-GAP"/>
</dbReference>
<feature type="chain" id="PRO_5013170029" description="FlgD/Vpr Ig-like domain-containing protein" evidence="2">
    <location>
        <begin position="25"/>
        <end position="720"/>
    </location>
</feature>
<comment type="caution">
    <text evidence="4">The sequence shown here is derived from an EMBL/GenBank/DDBJ whole genome shotgun (WGS) entry which is preliminary data.</text>
</comment>
<evidence type="ECO:0000256" key="1">
    <source>
        <dbReference type="ARBA" id="ARBA00022729"/>
    </source>
</evidence>
<dbReference type="PANTHER" id="PTHR44103">
    <property type="entry name" value="PROPROTEIN CONVERTASE P"/>
    <property type="match status" value="1"/>
</dbReference>
<evidence type="ECO:0000256" key="2">
    <source>
        <dbReference type="SAM" id="SignalP"/>
    </source>
</evidence>
<dbReference type="SUPFAM" id="SSF69318">
    <property type="entry name" value="Integrin alpha N-terminal domain"/>
    <property type="match status" value="2"/>
</dbReference>
<dbReference type="Pfam" id="PF13860">
    <property type="entry name" value="FlgD_ig"/>
    <property type="match status" value="1"/>
</dbReference>
<dbReference type="InterPro" id="IPR028994">
    <property type="entry name" value="Integrin_alpha_N"/>
</dbReference>
<dbReference type="PANTHER" id="PTHR44103:SF1">
    <property type="entry name" value="PROPROTEIN CONVERTASE P"/>
    <property type="match status" value="1"/>
</dbReference>
<keyword evidence="1 2" id="KW-0732">Signal</keyword>
<dbReference type="InterPro" id="IPR025965">
    <property type="entry name" value="FlgD/Vpr_Ig-like"/>
</dbReference>
<name>A0A259TWV2_9BACT</name>
<proteinExistence type="predicted"/>
<dbReference type="Gene3D" id="2.60.40.4070">
    <property type="match status" value="1"/>
</dbReference>
<dbReference type="EMBL" id="MQWB01000001">
    <property type="protein sequence ID" value="OZC02201.1"/>
    <property type="molecule type" value="Genomic_DNA"/>
</dbReference>
<dbReference type="Gene3D" id="2.130.10.130">
    <property type="entry name" value="Integrin alpha, N-terminal"/>
    <property type="match status" value="3"/>
</dbReference>
<dbReference type="PROSITE" id="PS51257">
    <property type="entry name" value="PROKAR_LIPOPROTEIN"/>
    <property type="match status" value="1"/>
</dbReference>
<organism evidence="4 5">
    <name type="scientific">Rubricoccus marinus</name>
    <dbReference type="NCBI Taxonomy" id="716817"/>
    <lineage>
        <taxon>Bacteria</taxon>
        <taxon>Pseudomonadati</taxon>
        <taxon>Rhodothermota</taxon>
        <taxon>Rhodothermia</taxon>
        <taxon>Rhodothermales</taxon>
        <taxon>Rubricoccaceae</taxon>
        <taxon>Rubricoccus</taxon>
    </lineage>
</organism>
<feature type="signal peptide" evidence="2">
    <location>
        <begin position="1"/>
        <end position="24"/>
    </location>
</feature>
<dbReference type="OrthoDB" id="9816120at2"/>
<dbReference type="InParanoid" id="A0A259TWV2"/>
<dbReference type="Proteomes" id="UP000216446">
    <property type="component" value="Unassembled WGS sequence"/>
</dbReference>
<sequence>MRFVLPLLLLALTTGCSTAPPAMAQASFTPEALVRTATPFPVEGADGPLALPFTGGYWAPVPQLTDLNGDGRPDLTITTGGAGIDVYANTADGWVWQTGKLGGITPGPWYRFADIDADGDPDLLTRGAPGQARYFENTGTASSPQFTLRAEPLLLASGEIVQIEDTSVPDLSDVDGDGDFDLIVGKADLGTISFYEMVGLADGIPQFSLITTEWQGIQIYEGSPQCRDAYGSVYGITPEAGRATRHGANALALADITGSGGPELFWGDFFSENLFYFLNIGTPEAPAFDLVSESFPGTSTPGGQNAAAFGDTDGDGDLDLVVGVLGGLCVTSRTPTQNIVSFLNTGTPEDPAFEIQTTRLLRSIDHGRRSVPAFADIDGDGDLDMIVGDGNTDANLTLYTNTGTSGAPRFALTDPDWLALDYDFGGYAPTFGDLDADGDLDLLVGGFNGRLAFLENTGTATAPVYELRDERYAGIDAGQYAKPDLADIDGDGDLDLLVGESNGRVFLYRNAGTPEAASFATASNGTPGPADLAFRDDLGLTDDVGQESAPSAADLDGDGDLDILIGSSPGDIAVYLNVGSATAPAYQAAGEIDAERLTIVPRAADLTGDGLVDLVAGSDAGGLLYWANTFTTASVAPPSGLLRLDAYPNPSSGEVRLAFGRAVRGEVVVHDARGREVRRVVVSSADATWDGRDASGSDAPAGVYLLQFEGLASAQVTLAR</sequence>
<accession>A0A259TWV2</accession>
<dbReference type="AlphaFoldDB" id="A0A259TWV2"/>
<keyword evidence="5" id="KW-1185">Reference proteome</keyword>
<dbReference type="Pfam" id="PF13517">
    <property type="entry name" value="FG-GAP_3"/>
    <property type="match status" value="3"/>
</dbReference>
<gene>
    <name evidence="4" type="ORF">BSZ36_03885</name>
</gene>
<dbReference type="RefSeq" id="WP_094546204.1">
    <property type="nucleotide sequence ID" value="NZ_MQWB01000001.1"/>
</dbReference>
<protein>
    <recommendedName>
        <fullName evidence="3">FlgD/Vpr Ig-like domain-containing protein</fullName>
    </recommendedName>
</protein>
<evidence type="ECO:0000313" key="4">
    <source>
        <dbReference type="EMBL" id="OZC02201.1"/>
    </source>
</evidence>